<keyword evidence="1" id="KW-0472">Membrane</keyword>
<protein>
    <submittedName>
        <fullName evidence="4">Uncharacterized protein</fullName>
    </submittedName>
</protein>
<sequence>MFENISFLFLFAMALSSWAVLCLQHAVEIQKRAAKDYRVELYTELPKITFEPDVSHKPSVPSSFSDSFEFAKSFWVILILTFGLSKLFQLAERKAKDYIKGRKTMKSDHADDSAVEQKLHPSQQTQVMVEENAAMKEQLSVLQTHCLEMSELLHELRVIKSSSSQESVQSADENLEQTLEHSEESMMVRQGTGFLAESAQPLYGKPKSCPVLSSSTQQIQNIYITNSHIHIGGPVFCSDNNFSKELCKQAAMYSQKQSEFVQVWEKYIAGPKERPMIAGVRCNNMLL</sequence>
<dbReference type="AlphaFoldDB" id="A0A6P4I8T6"/>
<feature type="signal peptide" evidence="2">
    <location>
        <begin position="1"/>
        <end position="19"/>
    </location>
</feature>
<evidence type="ECO:0000256" key="1">
    <source>
        <dbReference type="SAM" id="Phobius"/>
    </source>
</evidence>
<keyword evidence="1" id="KW-0812">Transmembrane</keyword>
<dbReference type="OMA" id="CCYFHEI"/>
<organism evidence="3 4">
    <name type="scientific">Drosophila kikkawai</name>
    <name type="common">Fruit fly</name>
    <dbReference type="NCBI Taxonomy" id="30033"/>
    <lineage>
        <taxon>Eukaryota</taxon>
        <taxon>Metazoa</taxon>
        <taxon>Ecdysozoa</taxon>
        <taxon>Arthropoda</taxon>
        <taxon>Hexapoda</taxon>
        <taxon>Insecta</taxon>
        <taxon>Pterygota</taxon>
        <taxon>Neoptera</taxon>
        <taxon>Endopterygota</taxon>
        <taxon>Diptera</taxon>
        <taxon>Brachycera</taxon>
        <taxon>Muscomorpha</taxon>
        <taxon>Ephydroidea</taxon>
        <taxon>Drosophilidae</taxon>
        <taxon>Drosophila</taxon>
        <taxon>Sophophora</taxon>
    </lineage>
</organism>
<feature type="chain" id="PRO_5027895642" evidence="2">
    <location>
        <begin position="20"/>
        <end position="287"/>
    </location>
</feature>
<dbReference type="GeneID" id="108072513"/>
<evidence type="ECO:0000313" key="3">
    <source>
        <dbReference type="Proteomes" id="UP001652661"/>
    </source>
</evidence>
<reference evidence="4" key="2">
    <citation type="submission" date="2025-08" db="UniProtKB">
        <authorList>
            <consortium name="RefSeq"/>
        </authorList>
    </citation>
    <scope>IDENTIFICATION</scope>
    <source>
        <strain evidence="4">14028-0561.14</strain>
        <tissue evidence="4">Whole fly</tissue>
    </source>
</reference>
<evidence type="ECO:0000256" key="2">
    <source>
        <dbReference type="SAM" id="SignalP"/>
    </source>
</evidence>
<keyword evidence="3" id="KW-1185">Reference proteome</keyword>
<keyword evidence="2" id="KW-0732">Signal</keyword>
<accession>A0A6P4I8T6</accession>
<proteinExistence type="predicted"/>
<name>A0A6P4I8T6_DROKI</name>
<dbReference type="RefSeq" id="XP_017019176.1">
    <property type="nucleotide sequence ID" value="XM_017163687.3"/>
</dbReference>
<gene>
    <name evidence="4" type="primary">LOC108072513</name>
</gene>
<dbReference type="OrthoDB" id="7868537at2759"/>
<keyword evidence="1" id="KW-1133">Transmembrane helix</keyword>
<reference evidence="3" key="1">
    <citation type="submission" date="2025-05" db="UniProtKB">
        <authorList>
            <consortium name="RefSeq"/>
        </authorList>
    </citation>
    <scope>NUCLEOTIDE SEQUENCE [LARGE SCALE GENOMIC DNA]</scope>
    <source>
        <strain evidence="3">14028-0561.14</strain>
    </source>
</reference>
<evidence type="ECO:0000313" key="4">
    <source>
        <dbReference type="RefSeq" id="XP_017019176.1"/>
    </source>
</evidence>
<feature type="transmembrane region" description="Helical" evidence="1">
    <location>
        <begin position="73"/>
        <end position="91"/>
    </location>
</feature>
<dbReference type="Proteomes" id="UP001652661">
    <property type="component" value="Chromosome 2L"/>
</dbReference>